<feature type="domain" description="BPTI/Kunitz inhibitor" evidence="3">
    <location>
        <begin position="35"/>
        <end position="85"/>
    </location>
</feature>
<dbReference type="PROSITE" id="PS50279">
    <property type="entry name" value="BPTI_KUNITZ_2"/>
    <property type="match status" value="2"/>
</dbReference>
<feature type="domain" description="BPTI/Kunitz inhibitor" evidence="3">
    <location>
        <begin position="95"/>
        <end position="145"/>
    </location>
</feature>
<evidence type="ECO:0000256" key="1">
    <source>
        <dbReference type="ARBA" id="ARBA00023157"/>
    </source>
</evidence>
<gene>
    <name evidence="5" type="primary">LOC140701871</name>
</gene>
<keyword evidence="2" id="KW-0732">Signal</keyword>
<evidence type="ECO:0000313" key="4">
    <source>
        <dbReference type="Proteomes" id="UP001652642"/>
    </source>
</evidence>
<dbReference type="Proteomes" id="UP001652642">
    <property type="component" value="Chromosome 8"/>
</dbReference>
<dbReference type="SMART" id="SM00131">
    <property type="entry name" value="KU"/>
    <property type="match status" value="2"/>
</dbReference>
<keyword evidence="4" id="KW-1185">Reference proteome</keyword>
<keyword evidence="1" id="KW-1015">Disulfide bond</keyword>
<feature type="chain" id="PRO_5047158389" evidence="2">
    <location>
        <begin position="28"/>
        <end position="150"/>
    </location>
</feature>
<dbReference type="Gene3D" id="4.10.410.10">
    <property type="entry name" value="Pancreatic trypsin inhibitor Kunitz domain"/>
    <property type="match status" value="2"/>
</dbReference>
<dbReference type="InterPro" id="IPR020901">
    <property type="entry name" value="Prtase_inh_Kunz-CS"/>
</dbReference>
<evidence type="ECO:0000256" key="2">
    <source>
        <dbReference type="SAM" id="SignalP"/>
    </source>
</evidence>
<dbReference type="PRINTS" id="PR00759">
    <property type="entry name" value="BASICPTASE"/>
</dbReference>
<dbReference type="PROSITE" id="PS00280">
    <property type="entry name" value="BPTI_KUNITZ_1"/>
    <property type="match status" value="1"/>
</dbReference>
<name>A0ABM5EPV0_9SAUR</name>
<sequence length="150" mass="16985">MQGGPFALCLLIVGLCIPWFQLLGVSAQDPLLAKCKLPKEPGRCRVRFGRFYYNVKSGRCEEFVYSGCHGNANRFRTRTQCIKECAGKNSMPPNCDFPPETGSCKASMPRYYFNVRSRRCEEFIYGGCGGNSNNFRTEMDCMHKCVNYKG</sequence>
<proteinExistence type="predicted"/>
<dbReference type="InterPro" id="IPR050098">
    <property type="entry name" value="TFPI/VKTCI-like"/>
</dbReference>
<dbReference type="PANTHER" id="PTHR10083">
    <property type="entry name" value="KUNITZ-TYPE PROTEASE INHIBITOR-RELATED"/>
    <property type="match status" value="1"/>
</dbReference>
<dbReference type="PANTHER" id="PTHR10083:SF374">
    <property type="entry name" value="BPTI_KUNITZ INHIBITOR DOMAIN-CONTAINING PROTEIN"/>
    <property type="match status" value="1"/>
</dbReference>
<dbReference type="InterPro" id="IPR002223">
    <property type="entry name" value="Kunitz_BPTI"/>
</dbReference>
<dbReference type="InterPro" id="IPR036880">
    <property type="entry name" value="Kunitz_BPTI_sf"/>
</dbReference>
<dbReference type="CDD" id="cd00109">
    <property type="entry name" value="Kunitz-type"/>
    <property type="match status" value="2"/>
</dbReference>
<dbReference type="GeneID" id="140701871"/>
<evidence type="ECO:0000313" key="5">
    <source>
        <dbReference type="RefSeq" id="XP_072835158.1"/>
    </source>
</evidence>
<dbReference type="SUPFAM" id="SSF57362">
    <property type="entry name" value="BPTI-like"/>
    <property type="match status" value="2"/>
</dbReference>
<dbReference type="RefSeq" id="XP_072835158.1">
    <property type="nucleotide sequence ID" value="XM_072979057.1"/>
</dbReference>
<accession>A0ABM5EPV0</accession>
<protein>
    <submittedName>
        <fullName evidence="5">BPTI/Kunitz domain-containing protein-like</fullName>
    </submittedName>
</protein>
<reference evidence="5" key="1">
    <citation type="submission" date="2025-08" db="UniProtKB">
        <authorList>
            <consortium name="RefSeq"/>
        </authorList>
    </citation>
    <scope>IDENTIFICATION</scope>
</reference>
<organism evidence="4 5">
    <name type="scientific">Pogona vitticeps</name>
    <name type="common">central bearded dragon</name>
    <dbReference type="NCBI Taxonomy" id="103695"/>
    <lineage>
        <taxon>Eukaryota</taxon>
        <taxon>Metazoa</taxon>
        <taxon>Chordata</taxon>
        <taxon>Craniata</taxon>
        <taxon>Vertebrata</taxon>
        <taxon>Euteleostomi</taxon>
        <taxon>Lepidosauria</taxon>
        <taxon>Squamata</taxon>
        <taxon>Bifurcata</taxon>
        <taxon>Unidentata</taxon>
        <taxon>Episquamata</taxon>
        <taxon>Toxicofera</taxon>
        <taxon>Iguania</taxon>
        <taxon>Acrodonta</taxon>
        <taxon>Agamidae</taxon>
        <taxon>Amphibolurinae</taxon>
        <taxon>Pogona</taxon>
    </lineage>
</organism>
<evidence type="ECO:0000259" key="3">
    <source>
        <dbReference type="PROSITE" id="PS50279"/>
    </source>
</evidence>
<dbReference type="Pfam" id="PF00014">
    <property type="entry name" value="Kunitz_BPTI"/>
    <property type="match status" value="2"/>
</dbReference>
<feature type="signal peptide" evidence="2">
    <location>
        <begin position="1"/>
        <end position="27"/>
    </location>
</feature>